<evidence type="ECO:0000256" key="1">
    <source>
        <dbReference type="ARBA" id="ARBA00004127"/>
    </source>
</evidence>
<evidence type="ECO:0000256" key="4">
    <source>
        <dbReference type="ARBA" id="ARBA00022989"/>
    </source>
</evidence>
<reference evidence="12" key="2">
    <citation type="journal article" date="2007" name="Science">
        <title>Draft genome sequence of the sexually transmitted pathogen Trichomonas vaginalis.</title>
        <authorList>
            <person name="Carlton J.M."/>
            <person name="Hirt R.P."/>
            <person name="Silva J.C."/>
            <person name="Delcher A.L."/>
            <person name="Schatz M."/>
            <person name="Zhao Q."/>
            <person name="Wortman J.R."/>
            <person name="Bidwell S.L."/>
            <person name="Alsmark U.C.M."/>
            <person name="Besteiro S."/>
            <person name="Sicheritz-Ponten T."/>
            <person name="Noel C.J."/>
            <person name="Dacks J.B."/>
            <person name="Foster P.G."/>
            <person name="Simillion C."/>
            <person name="Van de Peer Y."/>
            <person name="Miranda-Saavedra D."/>
            <person name="Barton G.J."/>
            <person name="Westrop G.D."/>
            <person name="Mueller S."/>
            <person name="Dessi D."/>
            <person name="Fiori P.L."/>
            <person name="Ren Q."/>
            <person name="Paulsen I."/>
            <person name="Zhang H."/>
            <person name="Bastida-Corcuera F.D."/>
            <person name="Simoes-Barbosa A."/>
            <person name="Brown M.T."/>
            <person name="Hayes R.D."/>
            <person name="Mukherjee M."/>
            <person name="Okumura C.Y."/>
            <person name="Schneider R."/>
            <person name="Smith A.J."/>
            <person name="Vanacova S."/>
            <person name="Villalvazo M."/>
            <person name="Haas B.J."/>
            <person name="Pertea M."/>
            <person name="Feldblyum T.V."/>
            <person name="Utterback T.R."/>
            <person name="Shu C.L."/>
            <person name="Osoegawa K."/>
            <person name="de Jong P.J."/>
            <person name="Hrdy I."/>
            <person name="Horvathova L."/>
            <person name="Zubacova Z."/>
            <person name="Dolezal P."/>
            <person name="Malik S.B."/>
            <person name="Logsdon J.M. Jr."/>
            <person name="Henze K."/>
            <person name="Gupta A."/>
            <person name="Wang C.C."/>
            <person name="Dunne R.L."/>
            <person name="Upcroft J.A."/>
            <person name="Upcroft P."/>
            <person name="White O."/>
            <person name="Salzberg S.L."/>
            <person name="Tang P."/>
            <person name="Chiu C.-H."/>
            <person name="Lee Y.-S."/>
            <person name="Embley T.M."/>
            <person name="Coombs G.H."/>
            <person name="Mottram J.C."/>
            <person name="Tachezy J."/>
            <person name="Fraser-Liggett C.M."/>
            <person name="Johnson P.J."/>
        </authorList>
    </citation>
    <scope>NUCLEOTIDE SEQUENCE [LARGE SCALE GENOMIC DNA]</scope>
    <source>
        <strain evidence="12">G3</strain>
    </source>
</reference>
<dbReference type="GO" id="GO:0005794">
    <property type="term" value="C:Golgi apparatus"/>
    <property type="evidence" value="ECO:0000318"/>
    <property type="project" value="GO_Central"/>
</dbReference>
<feature type="domain" description="Palmitoyltransferase DHHC" evidence="11">
    <location>
        <begin position="20"/>
        <end position="138"/>
    </location>
</feature>
<dbReference type="InParanoid" id="A2E036"/>
<evidence type="ECO:0000256" key="6">
    <source>
        <dbReference type="ARBA" id="ARBA00023139"/>
    </source>
</evidence>
<feature type="transmembrane region" description="Helical" evidence="10">
    <location>
        <begin position="97"/>
        <end position="117"/>
    </location>
</feature>
<feature type="transmembrane region" description="Helical" evidence="10">
    <location>
        <begin position="68"/>
        <end position="91"/>
    </location>
</feature>
<dbReference type="GO" id="GO:0006612">
    <property type="term" value="P:protein targeting to membrane"/>
    <property type="evidence" value="ECO:0000318"/>
    <property type="project" value="GO_Central"/>
</dbReference>
<evidence type="ECO:0000256" key="9">
    <source>
        <dbReference type="ARBA" id="ARBA00048048"/>
    </source>
</evidence>
<dbReference type="STRING" id="5722.A2E036"/>
<dbReference type="InterPro" id="IPR039859">
    <property type="entry name" value="PFA4/ZDH16/20/ERF2-like"/>
</dbReference>
<name>A2E036_TRIV3</name>
<comment type="similarity">
    <text evidence="10">Belongs to the DHHC palmitoyltransferase family.</text>
</comment>
<dbReference type="EC" id="2.3.1.225" evidence="10"/>
<comment type="catalytic activity">
    <reaction evidence="9 10">
        <text>L-cysteinyl-[protein] + hexadecanoyl-CoA = S-hexadecanoyl-L-cysteinyl-[protein] + CoA</text>
        <dbReference type="Rhea" id="RHEA:36683"/>
        <dbReference type="Rhea" id="RHEA-COMP:10131"/>
        <dbReference type="Rhea" id="RHEA-COMP:11032"/>
        <dbReference type="ChEBI" id="CHEBI:29950"/>
        <dbReference type="ChEBI" id="CHEBI:57287"/>
        <dbReference type="ChEBI" id="CHEBI:57379"/>
        <dbReference type="ChEBI" id="CHEBI:74151"/>
        <dbReference type="EC" id="2.3.1.225"/>
    </reaction>
</comment>
<evidence type="ECO:0000313" key="12">
    <source>
        <dbReference type="EMBL" id="EAY13955.1"/>
    </source>
</evidence>
<dbReference type="AlphaFoldDB" id="A2E036"/>
<gene>
    <name evidence="12" type="ORF">TVAG_490930</name>
</gene>
<dbReference type="VEuPathDB" id="TrichDB:TVAG_490930"/>
<dbReference type="eggNOG" id="KOG1311">
    <property type="taxonomic scope" value="Eukaryota"/>
</dbReference>
<dbReference type="KEGG" id="tva:4771936"/>
<comment type="domain">
    <text evidence="10">The DHHC domain is required for palmitoyltransferase activity.</text>
</comment>
<dbReference type="RefSeq" id="XP_001326178.1">
    <property type="nucleotide sequence ID" value="XM_001326143.1"/>
</dbReference>
<dbReference type="EMBL" id="DS113277">
    <property type="protein sequence ID" value="EAY13955.1"/>
    <property type="molecule type" value="Genomic_DNA"/>
</dbReference>
<dbReference type="Proteomes" id="UP000001542">
    <property type="component" value="Unassembled WGS sequence"/>
</dbReference>
<dbReference type="OMA" id="RTTIVIW"/>
<dbReference type="PROSITE" id="PS50216">
    <property type="entry name" value="DHHC"/>
    <property type="match status" value="1"/>
</dbReference>
<dbReference type="PANTHER" id="PTHR22883">
    <property type="entry name" value="ZINC FINGER DHHC DOMAIN CONTAINING PROTEIN"/>
    <property type="match status" value="1"/>
</dbReference>
<keyword evidence="13" id="KW-1185">Reference proteome</keyword>
<dbReference type="Pfam" id="PF01529">
    <property type="entry name" value="DHHC"/>
    <property type="match status" value="1"/>
</dbReference>
<sequence length="221" mass="25425">MNPGIISQAEAETSTDQDDEEKLYCPVCQMYRPPRSHHCKTCGVCVAFKDHHCKYLNNCIGARNYRSFMIFLFSSSTNFFLLAFTSVYMLLSVKNTILSILTLIVISTSSLLFVSIVKQIIPQISFLFHNMTWVESTKLKMQYSQLINKNVPSKYDTGSLYENLKQRLGSNPLLWVFPIPNTTKISSFPINPNYIPWNEFDLGTEASNSNSNRRARNRFLY</sequence>
<protein>
    <recommendedName>
        <fullName evidence="10">Palmitoyltransferase</fullName>
        <ecNumber evidence="10">2.3.1.225</ecNumber>
    </recommendedName>
</protein>
<dbReference type="OrthoDB" id="2507193at2759"/>
<keyword evidence="8 10" id="KW-0012">Acyltransferase</keyword>
<dbReference type="VEuPathDB" id="TrichDB:TVAGG3_0218850"/>
<dbReference type="PANTHER" id="PTHR22883:SF43">
    <property type="entry name" value="PALMITOYLTRANSFERASE APP"/>
    <property type="match status" value="1"/>
</dbReference>
<evidence type="ECO:0000256" key="5">
    <source>
        <dbReference type="ARBA" id="ARBA00023136"/>
    </source>
</evidence>
<evidence type="ECO:0000256" key="10">
    <source>
        <dbReference type="RuleBase" id="RU079119"/>
    </source>
</evidence>
<keyword evidence="7" id="KW-0449">Lipoprotein</keyword>
<comment type="subcellular location">
    <subcellularLocation>
        <location evidence="1">Endomembrane system</location>
        <topology evidence="1">Multi-pass membrane protein</topology>
    </subcellularLocation>
</comment>
<dbReference type="InterPro" id="IPR001594">
    <property type="entry name" value="Palmitoyltrfase_DHHC"/>
</dbReference>
<dbReference type="GO" id="GO:0005783">
    <property type="term" value="C:endoplasmic reticulum"/>
    <property type="evidence" value="ECO:0000318"/>
    <property type="project" value="GO_Central"/>
</dbReference>
<evidence type="ECO:0000259" key="11">
    <source>
        <dbReference type="Pfam" id="PF01529"/>
    </source>
</evidence>
<dbReference type="FunCoup" id="A2E036">
    <property type="interactions" value="186"/>
</dbReference>
<keyword evidence="6" id="KW-0564">Palmitate</keyword>
<keyword evidence="5 10" id="KW-0472">Membrane</keyword>
<dbReference type="GO" id="GO:0019706">
    <property type="term" value="F:protein-cysteine S-palmitoyltransferase activity"/>
    <property type="evidence" value="ECO:0000318"/>
    <property type="project" value="GO_Central"/>
</dbReference>
<keyword evidence="3 10" id="KW-0812">Transmembrane</keyword>
<keyword evidence="2 10" id="KW-0808">Transferase</keyword>
<evidence type="ECO:0000256" key="3">
    <source>
        <dbReference type="ARBA" id="ARBA00022692"/>
    </source>
</evidence>
<reference evidence="12" key="1">
    <citation type="submission" date="2006-10" db="EMBL/GenBank/DDBJ databases">
        <authorList>
            <person name="Amadeo P."/>
            <person name="Zhao Q."/>
            <person name="Wortman J."/>
            <person name="Fraser-Liggett C."/>
            <person name="Carlton J."/>
        </authorList>
    </citation>
    <scope>NUCLEOTIDE SEQUENCE</scope>
    <source>
        <strain evidence="12">G3</strain>
    </source>
</reference>
<accession>A2E036</accession>
<keyword evidence="4 10" id="KW-1133">Transmembrane helix</keyword>
<evidence type="ECO:0000313" key="13">
    <source>
        <dbReference type="Proteomes" id="UP000001542"/>
    </source>
</evidence>
<evidence type="ECO:0000256" key="2">
    <source>
        <dbReference type="ARBA" id="ARBA00022679"/>
    </source>
</evidence>
<evidence type="ECO:0000256" key="7">
    <source>
        <dbReference type="ARBA" id="ARBA00023288"/>
    </source>
</evidence>
<organism evidence="12 13">
    <name type="scientific">Trichomonas vaginalis (strain ATCC PRA-98 / G3)</name>
    <dbReference type="NCBI Taxonomy" id="412133"/>
    <lineage>
        <taxon>Eukaryota</taxon>
        <taxon>Metamonada</taxon>
        <taxon>Parabasalia</taxon>
        <taxon>Trichomonadida</taxon>
        <taxon>Trichomonadidae</taxon>
        <taxon>Trichomonas</taxon>
    </lineage>
</organism>
<proteinExistence type="inferred from homology"/>
<evidence type="ECO:0000256" key="8">
    <source>
        <dbReference type="ARBA" id="ARBA00023315"/>
    </source>
</evidence>
<dbReference type="SMR" id="A2E036"/>